<sequence>MNGRSKVTNLDEESDFTGGRMNRLNRGIENEFVRMNRVLDSSRLRGRGNV</sequence>
<accession>A0A154P0A1</accession>
<organism evidence="2 3">
    <name type="scientific">Dufourea novaeangliae</name>
    <name type="common">Sweat bee</name>
    <dbReference type="NCBI Taxonomy" id="178035"/>
    <lineage>
        <taxon>Eukaryota</taxon>
        <taxon>Metazoa</taxon>
        <taxon>Ecdysozoa</taxon>
        <taxon>Arthropoda</taxon>
        <taxon>Hexapoda</taxon>
        <taxon>Insecta</taxon>
        <taxon>Pterygota</taxon>
        <taxon>Neoptera</taxon>
        <taxon>Endopterygota</taxon>
        <taxon>Hymenoptera</taxon>
        <taxon>Apocrita</taxon>
        <taxon>Aculeata</taxon>
        <taxon>Apoidea</taxon>
        <taxon>Anthophila</taxon>
        <taxon>Halictidae</taxon>
        <taxon>Rophitinae</taxon>
        <taxon>Dufourea</taxon>
    </lineage>
</organism>
<evidence type="ECO:0000256" key="1">
    <source>
        <dbReference type="SAM" id="MobiDB-lite"/>
    </source>
</evidence>
<feature type="region of interest" description="Disordered" evidence="1">
    <location>
        <begin position="1"/>
        <end position="20"/>
    </location>
</feature>
<evidence type="ECO:0000313" key="2">
    <source>
        <dbReference type="EMBL" id="KZC05262.1"/>
    </source>
</evidence>
<dbReference type="Proteomes" id="UP000076502">
    <property type="component" value="Unassembled WGS sequence"/>
</dbReference>
<gene>
    <name evidence="2" type="ORF">WN55_05780</name>
</gene>
<evidence type="ECO:0000313" key="3">
    <source>
        <dbReference type="Proteomes" id="UP000076502"/>
    </source>
</evidence>
<dbReference type="EMBL" id="KQ434787">
    <property type="protein sequence ID" value="KZC05262.1"/>
    <property type="molecule type" value="Genomic_DNA"/>
</dbReference>
<name>A0A154P0A1_DUFNO</name>
<keyword evidence="3" id="KW-1185">Reference proteome</keyword>
<dbReference type="AlphaFoldDB" id="A0A154P0A1"/>
<reference evidence="2 3" key="1">
    <citation type="submission" date="2015-07" db="EMBL/GenBank/DDBJ databases">
        <title>The genome of Dufourea novaeangliae.</title>
        <authorList>
            <person name="Pan H."/>
            <person name="Kapheim K."/>
        </authorList>
    </citation>
    <scope>NUCLEOTIDE SEQUENCE [LARGE SCALE GENOMIC DNA]</scope>
    <source>
        <strain evidence="2">0120121106</strain>
        <tissue evidence="2">Whole body</tissue>
    </source>
</reference>
<proteinExistence type="predicted"/>
<protein>
    <submittedName>
        <fullName evidence="2">Uncharacterized protein</fullName>
    </submittedName>
</protein>